<dbReference type="InterPro" id="IPR035639">
    <property type="entry name" value="CPSF2_MBL"/>
</dbReference>
<evidence type="ECO:0000259" key="6">
    <source>
        <dbReference type="SMART" id="SM00849"/>
    </source>
</evidence>
<dbReference type="InterPro" id="IPR011108">
    <property type="entry name" value="RMMBL"/>
</dbReference>
<protein>
    <recommendedName>
        <fullName evidence="4">Cleavage and polyadenylation specificity factor subunit 2</fullName>
    </recommendedName>
    <alternativeName>
        <fullName evidence="4">Cleavage and polyadenylation specificity factor 100 kDa subunit</fullName>
    </alternativeName>
</protein>
<dbReference type="Pfam" id="PF10996">
    <property type="entry name" value="Beta-Casp"/>
    <property type="match status" value="1"/>
</dbReference>
<dbReference type="InterPro" id="IPR036866">
    <property type="entry name" value="RibonucZ/Hydroxyglut_hydro"/>
</dbReference>
<keyword evidence="4" id="KW-0694">RNA-binding</keyword>
<dbReference type="InterPro" id="IPR001279">
    <property type="entry name" value="Metallo-B-lactamas"/>
</dbReference>
<dbReference type="GO" id="GO:0003723">
    <property type="term" value="F:RNA binding"/>
    <property type="evidence" value="ECO:0007669"/>
    <property type="project" value="UniProtKB-KW"/>
</dbReference>
<dbReference type="SMART" id="SM01027">
    <property type="entry name" value="Beta-Casp"/>
    <property type="match status" value="1"/>
</dbReference>
<comment type="caution">
    <text evidence="8">The sequence shown here is derived from an EMBL/GenBank/DDBJ whole genome shotgun (WGS) entry which is preliminary data.</text>
</comment>
<feature type="domain" description="Beta-Casp" evidence="7">
    <location>
        <begin position="243"/>
        <end position="367"/>
    </location>
</feature>
<evidence type="ECO:0000256" key="3">
    <source>
        <dbReference type="ARBA" id="ARBA00023242"/>
    </source>
</evidence>
<evidence type="ECO:0000313" key="9">
    <source>
        <dbReference type="Proteomes" id="UP001515480"/>
    </source>
</evidence>
<accession>A0AB34J3B0</accession>
<dbReference type="Pfam" id="PF13299">
    <property type="entry name" value="CPSF100_C"/>
    <property type="match status" value="1"/>
</dbReference>
<dbReference type="GO" id="GO:0005847">
    <property type="term" value="C:mRNA cleavage and polyadenylation specificity factor complex"/>
    <property type="evidence" value="ECO:0007669"/>
    <property type="project" value="InterPro"/>
</dbReference>
<dbReference type="Pfam" id="PF07521">
    <property type="entry name" value="RMMBL"/>
    <property type="match status" value="1"/>
</dbReference>
<dbReference type="EMBL" id="JBGBPQ010000014">
    <property type="protein sequence ID" value="KAL1511184.1"/>
    <property type="molecule type" value="Genomic_DNA"/>
</dbReference>
<dbReference type="GO" id="GO:0006398">
    <property type="term" value="P:mRNA 3'-end processing by stem-loop binding and cleavage"/>
    <property type="evidence" value="ECO:0007669"/>
    <property type="project" value="InterPro"/>
</dbReference>
<keyword evidence="2 4" id="KW-0507">mRNA processing</keyword>
<dbReference type="InterPro" id="IPR022712">
    <property type="entry name" value="Beta_Casp"/>
</dbReference>
<evidence type="ECO:0000256" key="2">
    <source>
        <dbReference type="ARBA" id="ARBA00022664"/>
    </source>
</evidence>
<name>A0AB34J3B0_PRYPA</name>
<evidence type="ECO:0000256" key="1">
    <source>
        <dbReference type="ARBA" id="ARBA00004123"/>
    </source>
</evidence>
<evidence type="ECO:0000256" key="4">
    <source>
        <dbReference type="RuleBase" id="RU365006"/>
    </source>
</evidence>
<dbReference type="SUPFAM" id="SSF56281">
    <property type="entry name" value="Metallo-hydrolase/oxidoreductase"/>
    <property type="match status" value="1"/>
</dbReference>
<dbReference type="InterPro" id="IPR025069">
    <property type="entry name" value="Cpsf2_C"/>
</dbReference>
<comment type="subcellular location">
    <subcellularLocation>
        <location evidence="1 4">Nucleus</location>
    </subcellularLocation>
</comment>
<sequence>MRQAVTLTPLLPADEGMAAYLLEIDECTLLLDCGWDHRFSTHALELLAAASPRVDAVLLTHGDLQHAGSLPYAMATLGLSAPVFATIPVNKMAQMHLYDAHASARAANPAFDTFDLDAVDAAFAGVRELKFAQPTRLTGKASAITIAPHAAGHTIGGCFWQITSKAEEILYVPEYNHQKERHLPAGTLDQFMRPSVLIVPAYQQPSPQEARRERASQEFVRLVKAGLARGGDVLLPTDAAGRSLELLCLLEHSWRQDRRMHNIPIVFLHRTAYNTVEFAKSQIEWMCEDMVHHFDVRRENPIAFRHVYTRHDLASVAALPSPKVVLATSASLDIGFASELLPACCAQPSALLLFTRRPARDTLAAELFAKPPPSQVTLPIRSRRPLCGEALQEYEQARDARRAERLAAKSAASALGCSSLASAAPPDVPEDIGTARGALSVDVAMAEAPALTAPSPDKNFSKLAAPAPICAAPTGRFPLAASVAGVPITRHPMLPYMEQFVPGDEWGEVVSDAEWKMMSAGAASTFEMGDGATRSRLGADAKRVGSKEGSLGPGVGLLSATDSLPLDEGEGEELVEEEPFFAPEPLMHEQEELQEEEEGEDDGFTFVERAATVDVRCSIRFVDMEGLSDERSLKTIVTRVAPRKIVLLRGDDDGKQRLFDFFSSNALPNQDVINVAHGEAVDVSSDSSMYSVKLADELVRGLTPFRLGDYEISRIHGMLAIPNLTAQSTATAEGQTPTVDAAWLQRKGLTGVLGPLPAGAAGGQVHFLSHGDLKLAEFKQLLSRSGFQAEFMDGALMVNSSVRVRRDAQQKLIVEGSYCTTYMNVRKLLYEQFQIV</sequence>
<feature type="region of interest" description="Disordered" evidence="5">
    <location>
        <begin position="543"/>
        <end position="572"/>
    </location>
</feature>
<feature type="domain" description="Metallo-beta-lactamase" evidence="6">
    <location>
        <begin position="16"/>
        <end position="227"/>
    </location>
</feature>
<dbReference type="Pfam" id="PF16661">
    <property type="entry name" value="Lactamase_B_6"/>
    <property type="match status" value="1"/>
</dbReference>
<dbReference type="CDD" id="cd16293">
    <property type="entry name" value="CPSF2-like_MBL-fold"/>
    <property type="match status" value="1"/>
</dbReference>
<evidence type="ECO:0000256" key="5">
    <source>
        <dbReference type="SAM" id="MobiDB-lite"/>
    </source>
</evidence>
<dbReference type="SMART" id="SM00849">
    <property type="entry name" value="Lactamase_B"/>
    <property type="match status" value="1"/>
</dbReference>
<keyword evidence="9" id="KW-1185">Reference proteome</keyword>
<dbReference type="InterPro" id="IPR027075">
    <property type="entry name" value="CPSF2"/>
</dbReference>
<dbReference type="PANTHER" id="PTHR45922">
    <property type="entry name" value="CLEAVAGE AND POLYADENYLATION SPECIFICITY FACTOR SUBUNIT 2"/>
    <property type="match status" value="1"/>
</dbReference>
<reference evidence="8 9" key="1">
    <citation type="journal article" date="2024" name="Science">
        <title>Giant polyketide synthase enzymes in the biosynthesis of giant marine polyether toxins.</title>
        <authorList>
            <person name="Fallon T.R."/>
            <person name="Shende V.V."/>
            <person name="Wierzbicki I.H."/>
            <person name="Pendleton A.L."/>
            <person name="Watervoot N.F."/>
            <person name="Auber R.P."/>
            <person name="Gonzalez D.J."/>
            <person name="Wisecaver J.H."/>
            <person name="Moore B.S."/>
        </authorList>
    </citation>
    <scope>NUCLEOTIDE SEQUENCE [LARGE SCALE GENOMIC DNA]</scope>
    <source>
        <strain evidence="8 9">12B1</strain>
    </source>
</reference>
<evidence type="ECO:0000259" key="7">
    <source>
        <dbReference type="SMART" id="SM01027"/>
    </source>
</evidence>
<comment type="similarity">
    <text evidence="4">Belongs to the metallo-beta-lactamase superfamily. RNA-metabolizing metallo-beta-lactamase-like family. CPSF2/YSH1 subfamily.</text>
</comment>
<dbReference type="PANTHER" id="PTHR45922:SF1">
    <property type="entry name" value="CLEAVAGE AND POLYADENYLATION SPECIFICITY FACTOR SUBUNIT 2"/>
    <property type="match status" value="1"/>
</dbReference>
<keyword evidence="3 4" id="KW-0539">Nucleus</keyword>
<dbReference type="Gene3D" id="3.60.15.10">
    <property type="entry name" value="Ribonuclease Z/Hydroxyacylglutathione hydrolase-like"/>
    <property type="match status" value="1"/>
</dbReference>
<proteinExistence type="inferred from homology"/>
<gene>
    <name evidence="8" type="ORF">AB1Y20_005999</name>
</gene>
<dbReference type="AlphaFoldDB" id="A0AB34J3B0"/>
<dbReference type="Proteomes" id="UP001515480">
    <property type="component" value="Unassembled WGS sequence"/>
</dbReference>
<evidence type="ECO:0000313" key="8">
    <source>
        <dbReference type="EMBL" id="KAL1511184.1"/>
    </source>
</evidence>
<organism evidence="8 9">
    <name type="scientific">Prymnesium parvum</name>
    <name type="common">Toxic golden alga</name>
    <dbReference type="NCBI Taxonomy" id="97485"/>
    <lineage>
        <taxon>Eukaryota</taxon>
        <taxon>Haptista</taxon>
        <taxon>Haptophyta</taxon>
        <taxon>Prymnesiophyceae</taxon>
        <taxon>Prymnesiales</taxon>
        <taxon>Prymnesiaceae</taxon>
        <taxon>Prymnesium</taxon>
    </lineage>
</organism>